<organism evidence="3">
    <name type="scientific">Tetraselmis sp. GSL018</name>
    <dbReference type="NCBI Taxonomy" id="582737"/>
    <lineage>
        <taxon>Eukaryota</taxon>
        <taxon>Viridiplantae</taxon>
        <taxon>Chlorophyta</taxon>
        <taxon>core chlorophytes</taxon>
        <taxon>Chlorodendrophyceae</taxon>
        <taxon>Chlorodendrales</taxon>
        <taxon>Chlorodendraceae</taxon>
        <taxon>Tetraselmis</taxon>
    </lineage>
</organism>
<feature type="region of interest" description="Disordered" evidence="1">
    <location>
        <begin position="1"/>
        <end position="84"/>
    </location>
</feature>
<accession>A0A061QSR4</accession>
<keyword evidence="2" id="KW-0812">Transmembrane</keyword>
<evidence type="ECO:0000313" key="3">
    <source>
        <dbReference type="EMBL" id="JAC61480.1"/>
    </source>
</evidence>
<gene>
    <name evidence="3" type="ORF">TSPGSL018_26129</name>
</gene>
<dbReference type="EMBL" id="GBEZ01025636">
    <property type="protein sequence ID" value="JAC61480.1"/>
    <property type="molecule type" value="Transcribed_RNA"/>
</dbReference>
<sequence length="139" mass="14602">MAEGYPSQGGHQPPPGYPVGPPPPAPGQPGGPPPGFSPPPGQYGAQYPPPPGQYGAQSPPASGYGPPPPGYMPNQGPMAPAPPGYQYVEVEEAVPDPAFLCLAVFMSIVFFPFGILFCLCIPSRGRRRWVLQPIHGTYH</sequence>
<feature type="transmembrane region" description="Helical" evidence="2">
    <location>
        <begin position="97"/>
        <end position="121"/>
    </location>
</feature>
<name>A0A061QSR4_9CHLO</name>
<proteinExistence type="predicted"/>
<evidence type="ECO:0000256" key="1">
    <source>
        <dbReference type="SAM" id="MobiDB-lite"/>
    </source>
</evidence>
<evidence type="ECO:0000256" key="2">
    <source>
        <dbReference type="SAM" id="Phobius"/>
    </source>
</evidence>
<reference evidence="3" key="1">
    <citation type="submission" date="2014-05" db="EMBL/GenBank/DDBJ databases">
        <title>The transcriptome of the halophilic microalga Tetraselmis sp. GSL018 isolated from the Great Salt Lake, Utah.</title>
        <authorList>
            <person name="Jinkerson R.E."/>
            <person name="D'Adamo S."/>
            <person name="Posewitz M.C."/>
        </authorList>
    </citation>
    <scope>NUCLEOTIDE SEQUENCE</scope>
    <source>
        <strain evidence="3">GSL018</strain>
    </source>
</reference>
<keyword evidence="2" id="KW-1133">Transmembrane helix</keyword>
<protein>
    <submittedName>
        <fullName evidence="3">Uncharacterized protein</fullName>
    </submittedName>
</protein>
<keyword evidence="2" id="KW-0472">Membrane</keyword>
<dbReference type="AlphaFoldDB" id="A0A061QSR4"/>
<feature type="compositionally biased region" description="Pro residues" evidence="1">
    <location>
        <begin position="12"/>
        <end position="52"/>
    </location>
</feature>
<feature type="compositionally biased region" description="Low complexity" evidence="1">
    <location>
        <begin position="53"/>
        <end position="64"/>
    </location>
</feature>
<feature type="compositionally biased region" description="Low complexity" evidence="1">
    <location>
        <begin position="1"/>
        <end position="11"/>
    </location>
</feature>